<proteinExistence type="inferred from homology"/>
<reference evidence="13" key="1">
    <citation type="submission" date="2013-09" db="EMBL/GenBank/DDBJ databases">
        <title>The Genome Sequence of Anopheles maculatus species B.</title>
        <authorList>
            <consortium name="The Broad Institute Genomics Platform"/>
            <person name="Neafsey D.E."/>
            <person name="Besansky N."/>
            <person name="Howell P."/>
            <person name="Walton C."/>
            <person name="Young S.K."/>
            <person name="Zeng Q."/>
            <person name="Gargeya S."/>
            <person name="Fitzgerald M."/>
            <person name="Haas B."/>
            <person name="Abouelleil A."/>
            <person name="Allen A.W."/>
            <person name="Alvarado L."/>
            <person name="Arachchi H.M."/>
            <person name="Berlin A.M."/>
            <person name="Chapman S.B."/>
            <person name="Gainer-Dewar J."/>
            <person name="Goldberg J."/>
            <person name="Griggs A."/>
            <person name="Gujja S."/>
            <person name="Hansen M."/>
            <person name="Howarth C."/>
            <person name="Imamovic A."/>
            <person name="Ireland A."/>
            <person name="Larimer J."/>
            <person name="McCowan C."/>
            <person name="Murphy C."/>
            <person name="Pearson M."/>
            <person name="Poon T.W."/>
            <person name="Priest M."/>
            <person name="Roberts A."/>
            <person name="Saif S."/>
            <person name="Shea T."/>
            <person name="Sisk P."/>
            <person name="Sykes S."/>
            <person name="Wortman J."/>
            <person name="Nusbaum C."/>
            <person name="Birren B."/>
        </authorList>
    </citation>
    <scope>NUCLEOTIDE SEQUENCE [LARGE SCALE GENOMIC DNA]</scope>
    <source>
        <strain evidence="13">maculatus3</strain>
    </source>
</reference>
<dbReference type="Gene3D" id="1.10.10.10">
    <property type="entry name" value="Winged helix-like DNA-binding domain superfamily/Winged helix DNA-binding domain"/>
    <property type="match status" value="1"/>
</dbReference>
<accession>A0A182SFU2</accession>
<protein>
    <recommendedName>
        <fullName evidence="3">DDRGK domain-containing protein 1</fullName>
    </recommendedName>
</protein>
<comment type="subcellular location">
    <subcellularLocation>
        <location evidence="1">Endoplasmic reticulum membrane</location>
        <topology evidence="1">Single-pass membrane protein</topology>
    </subcellularLocation>
</comment>
<reference evidence="12" key="2">
    <citation type="submission" date="2020-05" db="UniProtKB">
        <authorList>
            <consortium name="EnsemblMetazoa"/>
        </authorList>
    </citation>
    <scope>IDENTIFICATION</scope>
    <source>
        <strain evidence="12">maculatus3</strain>
    </source>
</reference>
<evidence type="ECO:0000256" key="10">
    <source>
        <dbReference type="ARBA" id="ARBA00049687"/>
    </source>
</evidence>
<evidence type="ECO:0000256" key="2">
    <source>
        <dbReference type="ARBA" id="ARBA00009829"/>
    </source>
</evidence>
<name>A0A182SFU2_9DIPT</name>
<evidence type="ECO:0000256" key="1">
    <source>
        <dbReference type="ARBA" id="ARBA00004389"/>
    </source>
</evidence>
<dbReference type="GO" id="GO:0005789">
    <property type="term" value="C:endoplasmic reticulum membrane"/>
    <property type="evidence" value="ECO:0007669"/>
    <property type="project" value="UniProtKB-SubCell"/>
</dbReference>
<evidence type="ECO:0000256" key="8">
    <source>
        <dbReference type="ARBA" id="ARBA00023136"/>
    </source>
</evidence>
<dbReference type="PANTHER" id="PTHR48176">
    <property type="entry name" value="DDRGK DOMAIN-CONTAINING PROTEIN 1"/>
    <property type="match status" value="1"/>
</dbReference>
<dbReference type="InterPro" id="IPR036390">
    <property type="entry name" value="WH_DNA-bd_sf"/>
</dbReference>
<comment type="similarity">
    <text evidence="2">Belongs to the DDRGK1 family.</text>
</comment>
<dbReference type="Pfam" id="PF09756">
    <property type="entry name" value="DDRGK"/>
    <property type="match status" value="1"/>
</dbReference>
<dbReference type="InterPro" id="IPR019153">
    <property type="entry name" value="DDRGK_dom-contain"/>
</dbReference>
<dbReference type="GO" id="GO:0044389">
    <property type="term" value="F:ubiquitin-like protein ligase binding"/>
    <property type="evidence" value="ECO:0007669"/>
    <property type="project" value="TreeGrafter"/>
</dbReference>
<dbReference type="FunFam" id="1.10.10.10:FF:000143">
    <property type="entry name" value="DDRGK domain-containing protein 1"/>
    <property type="match status" value="1"/>
</dbReference>
<keyword evidence="4" id="KW-0812">Transmembrane</keyword>
<feature type="compositionally biased region" description="Low complexity" evidence="11">
    <location>
        <begin position="1"/>
        <end position="34"/>
    </location>
</feature>
<dbReference type="InterPro" id="IPR036388">
    <property type="entry name" value="WH-like_DNA-bd_sf"/>
</dbReference>
<dbReference type="InterPro" id="IPR050899">
    <property type="entry name" value="DDRGK_domain-containing"/>
</dbReference>
<dbReference type="AlphaFoldDB" id="A0A182SFU2"/>
<keyword evidence="5" id="KW-0833">Ubl conjugation pathway</keyword>
<dbReference type="SMART" id="SM01128">
    <property type="entry name" value="DDRGK"/>
    <property type="match status" value="1"/>
</dbReference>
<keyword evidence="6" id="KW-0256">Endoplasmic reticulum</keyword>
<evidence type="ECO:0000256" key="11">
    <source>
        <dbReference type="SAM" id="MobiDB-lite"/>
    </source>
</evidence>
<feature type="compositionally biased region" description="Basic and acidic residues" evidence="11">
    <location>
        <begin position="64"/>
        <end position="138"/>
    </location>
</feature>
<feature type="region of interest" description="Disordered" evidence="11">
    <location>
        <begin position="1"/>
        <end position="138"/>
    </location>
</feature>
<evidence type="ECO:0000256" key="7">
    <source>
        <dbReference type="ARBA" id="ARBA00022989"/>
    </source>
</evidence>
<keyword evidence="8" id="KW-0472">Membrane</keyword>
<dbReference type="PANTHER" id="PTHR48176:SF1">
    <property type="entry name" value="DDRGK DOMAIN-CONTAINING PROTEIN 1"/>
    <property type="match status" value="1"/>
</dbReference>
<comment type="function">
    <text evidence="9">Substrate adapter for ufmylation, the covalent attachment of the ubiquitin-like modifier UFM1 to substrate proteins. Required for ufmylation of Atg9; protects the nervous system during aging, possibly by stabilizing Atg9 and supporting its function.</text>
</comment>
<evidence type="ECO:0000313" key="13">
    <source>
        <dbReference type="Proteomes" id="UP000075901"/>
    </source>
</evidence>
<evidence type="ECO:0000256" key="4">
    <source>
        <dbReference type="ARBA" id="ARBA00022692"/>
    </source>
</evidence>
<comment type="subunit">
    <text evidence="10">Interacts with Atg9; the interaction is transient.</text>
</comment>
<evidence type="ECO:0000256" key="6">
    <source>
        <dbReference type="ARBA" id="ARBA00022824"/>
    </source>
</evidence>
<dbReference type="EnsemblMetazoa" id="AMAM005951-RA">
    <property type="protein sequence ID" value="AMAM005951-PA"/>
    <property type="gene ID" value="AMAM005951"/>
</dbReference>
<feature type="compositionally biased region" description="Acidic residues" evidence="11">
    <location>
        <begin position="47"/>
        <end position="56"/>
    </location>
</feature>
<evidence type="ECO:0000256" key="3">
    <source>
        <dbReference type="ARBA" id="ARBA00018218"/>
    </source>
</evidence>
<evidence type="ECO:0000256" key="9">
    <source>
        <dbReference type="ARBA" id="ARBA00049608"/>
    </source>
</evidence>
<dbReference type="VEuPathDB" id="VectorBase:AMAM005951"/>
<dbReference type="SUPFAM" id="SSF46785">
    <property type="entry name" value="Winged helix' DNA-binding domain"/>
    <property type="match status" value="1"/>
</dbReference>
<dbReference type="Proteomes" id="UP000075901">
    <property type="component" value="Unassembled WGS sequence"/>
</dbReference>
<keyword evidence="7" id="KW-1133">Transmembrane helix</keyword>
<sequence length="313" mass="35984">MVLCFPAKGPASAQAPAAPQAEENVPRRAQVVRNQRNRARVAQIAEPVDDSEEEDTIPQAQHDYAGEKMGAKKRAKLEAKAQKKTEREQELRYREEQKKRDALLEEERRKQAEKEEQAEKNREEAERVAREEKERKEHEEYLMMKQAFSVEEEGYEEEDADEQENSLQEFIKFIQDNKVVVLEDLAVQFKLKVQAVIDRIGELQKEERITGVIDDRGKFIYVSEEELKSVAKFIKQRGRISITELAENSNQLIHLTPAPTFFTQSPNELVPIPCPFVPTSAIRLLKPSGVSQLSRSSDSMLKALQNSWYNCSI</sequence>
<evidence type="ECO:0000256" key="5">
    <source>
        <dbReference type="ARBA" id="ARBA00022786"/>
    </source>
</evidence>
<evidence type="ECO:0000313" key="12">
    <source>
        <dbReference type="EnsemblMetazoa" id="AMAM005951-PA"/>
    </source>
</evidence>
<organism evidence="12 13">
    <name type="scientific">Anopheles maculatus</name>
    <dbReference type="NCBI Taxonomy" id="74869"/>
    <lineage>
        <taxon>Eukaryota</taxon>
        <taxon>Metazoa</taxon>
        <taxon>Ecdysozoa</taxon>
        <taxon>Arthropoda</taxon>
        <taxon>Hexapoda</taxon>
        <taxon>Insecta</taxon>
        <taxon>Pterygota</taxon>
        <taxon>Neoptera</taxon>
        <taxon>Endopterygota</taxon>
        <taxon>Diptera</taxon>
        <taxon>Nematocera</taxon>
        <taxon>Culicoidea</taxon>
        <taxon>Culicidae</taxon>
        <taxon>Anophelinae</taxon>
        <taxon>Anopheles</taxon>
        <taxon>Anopheles maculatus group</taxon>
    </lineage>
</organism>
<keyword evidence="13" id="KW-1185">Reference proteome</keyword>